<accession>A0A2N9WU77</accession>
<proteinExistence type="predicted"/>
<sequence>MLRLFPPSMILVNSTQVSPKFCHINLRENNTFKPDRYPFIRYKLNYLKKLIIYQLSPTV</sequence>
<protein>
    <submittedName>
        <fullName evidence="1">Uncharacterized protein</fullName>
    </submittedName>
</protein>
<organism evidence="1 2">
    <name type="scientific">Snodgrassella alvi</name>
    <dbReference type="NCBI Taxonomy" id="1196083"/>
    <lineage>
        <taxon>Bacteria</taxon>
        <taxon>Pseudomonadati</taxon>
        <taxon>Pseudomonadota</taxon>
        <taxon>Betaproteobacteria</taxon>
        <taxon>Neisseriales</taxon>
        <taxon>Neisseriaceae</taxon>
        <taxon>Snodgrassella</taxon>
    </lineage>
</organism>
<dbReference type="Proteomes" id="UP000231293">
    <property type="component" value="Unassembled WGS sequence"/>
</dbReference>
<dbReference type="AlphaFoldDB" id="A0A2N9WU77"/>
<name>A0A2N9WU77_9NEIS</name>
<reference evidence="1 2" key="1">
    <citation type="journal article" date="2017" name="MBio">
        <title>Type VI secretion-mediated competition in the bee gut microbiome.</title>
        <authorList>
            <person name="Steele M.I."/>
            <person name="Kwong W.K."/>
            <person name="Powell J.E."/>
            <person name="Whiteley M."/>
            <person name="Moran N.A."/>
        </authorList>
    </citation>
    <scope>NUCLEOTIDE SEQUENCE [LARGE SCALE GENOMIC DNA]</scope>
    <source>
        <strain evidence="1 2">App2-2</strain>
    </source>
</reference>
<gene>
    <name evidence="1" type="ORF">BGI32_05335</name>
</gene>
<evidence type="ECO:0000313" key="2">
    <source>
        <dbReference type="Proteomes" id="UP000231293"/>
    </source>
</evidence>
<comment type="caution">
    <text evidence="1">The sequence shown here is derived from an EMBL/GenBank/DDBJ whole genome shotgun (WGS) entry which is preliminary data.</text>
</comment>
<dbReference type="EMBL" id="MDVB01000058">
    <property type="protein sequence ID" value="PIT15590.1"/>
    <property type="molecule type" value="Genomic_DNA"/>
</dbReference>
<evidence type="ECO:0000313" key="1">
    <source>
        <dbReference type="EMBL" id="PIT15590.1"/>
    </source>
</evidence>